<dbReference type="InterPro" id="IPR004843">
    <property type="entry name" value="Calcineurin-like_PHP"/>
</dbReference>
<dbReference type="GO" id="GO:0016020">
    <property type="term" value="C:membrane"/>
    <property type="evidence" value="ECO:0007669"/>
    <property type="project" value="GOC"/>
</dbReference>
<feature type="domain" description="Calcineurin-like phosphoesterase" evidence="4">
    <location>
        <begin position="171"/>
        <end position="359"/>
    </location>
</feature>
<dbReference type="EMBL" id="WRXN01000007">
    <property type="protein sequence ID" value="MVT10074.1"/>
    <property type="molecule type" value="Genomic_DNA"/>
</dbReference>
<organism evidence="5 6">
    <name type="scientific">Chitinophaga tropicalis</name>
    <dbReference type="NCBI Taxonomy" id="2683588"/>
    <lineage>
        <taxon>Bacteria</taxon>
        <taxon>Pseudomonadati</taxon>
        <taxon>Bacteroidota</taxon>
        <taxon>Chitinophagia</taxon>
        <taxon>Chitinophagales</taxon>
        <taxon>Chitinophagaceae</taxon>
        <taxon>Chitinophaga</taxon>
    </lineage>
</organism>
<evidence type="ECO:0000259" key="4">
    <source>
        <dbReference type="Pfam" id="PF00149"/>
    </source>
</evidence>
<dbReference type="CDD" id="cd07385">
    <property type="entry name" value="MPP_YkuE_C"/>
    <property type="match status" value="1"/>
</dbReference>
<dbReference type="Pfam" id="PF00149">
    <property type="entry name" value="Metallophos"/>
    <property type="match status" value="1"/>
</dbReference>
<dbReference type="PANTHER" id="PTHR31302:SF31">
    <property type="entry name" value="PHOSPHODIESTERASE YAEI"/>
    <property type="match status" value="1"/>
</dbReference>
<dbReference type="GO" id="GO:0008758">
    <property type="term" value="F:UDP-2,3-diacylglucosamine hydrolase activity"/>
    <property type="evidence" value="ECO:0007669"/>
    <property type="project" value="TreeGrafter"/>
</dbReference>
<keyword evidence="2" id="KW-0378">Hydrolase</keyword>
<dbReference type="AlphaFoldDB" id="A0A7K1U6T9"/>
<feature type="transmembrane region" description="Helical" evidence="3">
    <location>
        <begin position="126"/>
        <end position="146"/>
    </location>
</feature>
<feature type="transmembrane region" description="Helical" evidence="3">
    <location>
        <begin position="41"/>
        <end position="61"/>
    </location>
</feature>
<dbReference type="Gene3D" id="3.60.21.10">
    <property type="match status" value="1"/>
</dbReference>
<evidence type="ECO:0000256" key="2">
    <source>
        <dbReference type="ARBA" id="ARBA00022801"/>
    </source>
</evidence>
<dbReference type="Proteomes" id="UP000461730">
    <property type="component" value="Unassembled WGS sequence"/>
</dbReference>
<dbReference type="GO" id="GO:0046872">
    <property type="term" value="F:metal ion binding"/>
    <property type="evidence" value="ECO:0007669"/>
    <property type="project" value="UniProtKB-KW"/>
</dbReference>
<dbReference type="GO" id="GO:0009245">
    <property type="term" value="P:lipid A biosynthetic process"/>
    <property type="evidence" value="ECO:0007669"/>
    <property type="project" value="TreeGrafter"/>
</dbReference>
<feature type="transmembrane region" description="Helical" evidence="3">
    <location>
        <begin position="73"/>
        <end position="94"/>
    </location>
</feature>
<keyword evidence="6" id="KW-1185">Reference proteome</keyword>
<keyword evidence="3" id="KW-1133">Transmembrane helix</keyword>
<evidence type="ECO:0000256" key="3">
    <source>
        <dbReference type="SAM" id="Phobius"/>
    </source>
</evidence>
<gene>
    <name evidence="5" type="ORF">GO493_17520</name>
</gene>
<evidence type="ECO:0000313" key="5">
    <source>
        <dbReference type="EMBL" id="MVT10074.1"/>
    </source>
</evidence>
<feature type="transmembrane region" description="Helical" evidence="3">
    <location>
        <begin position="6"/>
        <end position="29"/>
    </location>
</feature>
<dbReference type="InterPro" id="IPR029052">
    <property type="entry name" value="Metallo-depent_PP-like"/>
</dbReference>
<sequence length="419" mass="47219">MRSGFNTIILLVVLVLLDVYVFMAVKAIVGGSSTRLRSIIYGVYWGMSALVLLSITLLPFTNWDFLPPVVKPYLRAMLIGIVVAKLLVAVFLLLDDLRRAIQWIILKFSKGSAATLPAEGISRSRFLSQLGLIAGGGLFATLVYGFSNKYNYRIHKLKLAFKNLPPAFKGLRIVQISDVHSGSFNNKEAVQKGIEMIKAQKPDVIFFTGDLVNNLSAEMDGYMEVFNKVQAPMGVYSTLGNHDYGDYVEWEDRDIHGYSKKRNDNLDRLKQIHGELGWRLLMNEHVTLEREGQQIGILGIENWSAMSRFPKYGDMKKAYAGAAHLPFKILLSHDPTHWDAQVRPEYPDIDLTLAGHTHGMQFGVEIPGFRWSPARFVYKEWAGLYKEGDQRLYVNRGFGFLGYPGRVGILPEITVIDLV</sequence>
<keyword evidence="3" id="KW-0812">Transmembrane</keyword>
<evidence type="ECO:0000313" key="6">
    <source>
        <dbReference type="Proteomes" id="UP000461730"/>
    </source>
</evidence>
<dbReference type="SUPFAM" id="SSF56300">
    <property type="entry name" value="Metallo-dependent phosphatases"/>
    <property type="match status" value="1"/>
</dbReference>
<dbReference type="InterPro" id="IPR051158">
    <property type="entry name" value="Metallophosphoesterase_sf"/>
</dbReference>
<reference evidence="5 6" key="1">
    <citation type="submission" date="2019-12" db="EMBL/GenBank/DDBJ databases">
        <title>Chitinophaga sp. strain ysch24 (GDMCC 1.1355), whole genome shotgun sequence.</title>
        <authorList>
            <person name="Zhang X."/>
        </authorList>
    </citation>
    <scope>NUCLEOTIDE SEQUENCE [LARGE SCALE GENOMIC DNA]</scope>
    <source>
        <strain evidence="6">ysch24</strain>
    </source>
</reference>
<proteinExistence type="predicted"/>
<dbReference type="RefSeq" id="WP_157307517.1">
    <property type="nucleotide sequence ID" value="NZ_WRXN01000007.1"/>
</dbReference>
<dbReference type="PANTHER" id="PTHR31302">
    <property type="entry name" value="TRANSMEMBRANE PROTEIN WITH METALLOPHOSPHOESTERASE DOMAIN-RELATED"/>
    <property type="match status" value="1"/>
</dbReference>
<accession>A0A7K1U6T9</accession>
<evidence type="ECO:0000256" key="1">
    <source>
        <dbReference type="ARBA" id="ARBA00022723"/>
    </source>
</evidence>
<keyword evidence="1" id="KW-0479">Metal-binding</keyword>
<keyword evidence="3" id="KW-0472">Membrane</keyword>
<comment type="caution">
    <text evidence="5">The sequence shown here is derived from an EMBL/GenBank/DDBJ whole genome shotgun (WGS) entry which is preliminary data.</text>
</comment>
<protein>
    <submittedName>
        <fullName evidence="5">Metallophosphoesterase</fullName>
    </submittedName>
</protein>
<name>A0A7K1U6T9_9BACT</name>